<dbReference type="SUPFAM" id="SSF50249">
    <property type="entry name" value="Nucleic acid-binding proteins"/>
    <property type="match status" value="1"/>
</dbReference>
<evidence type="ECO:0000313" key="5">
    <source>
        <dbReference type="Proteomes" id="UP000270296"/>
    </source>
</evidence>
<dbReference type="InterPro" id="IPR051373">
    <property type="entry name" value="Lin-28_RNA-binding"/>
</dbReference>
<dbReference type="GO" id="GO:0003729">
    <property type="term" value="F:mRNA binding"/>
    <property type="evidence" value="ECO:0007669"/>
    <property type="project" value="TreeGrafter"/>
</dbReference>
<dbReference type="OrthoDB" id="422005at2759"/>
<comment type="subcellular location">
    <subcellularLocation>
        <location evidence="1">Cytoplasm</location>
    </subcellularLocation>
</comment>
<dbReference type="CDD" id="cd04458">
    <property type="entry name" value="CSP_CDS"/>
    <property type="match status" value="1"/>
</dbReference>
<dbReference type="EMBL" id="UZAM01013936">
    <property type="protein sequence ID" value="VDP31008.1"/>
    <property type="molecule type" value="Genomic_DNA"/>
</dbReference>
<dbReference type="PROSITE" id="PS51857">
    <property type="entry name" value="CSD_2"/>
    <property type="match status" value="1"/>
</dbReference>
<protein>
    <recommendedName>
        <fullName evidence="3">CSD domain-containing protein</fullName>
    </recommendedName>
</protein>
<organism evidence="4 5">
    <name type="scientific">Soboliphyme baturini</name>
    <dbReference type="NCBI Taxonomy" id="241478"/>
    <lineage>
        <taxon>Eukaryota</taxon>
        <taxon>Metazoa</taxon>
        <taxon>Ecdysozoa</taxon>
        <taxon>Nematoda</taxon>
        <taxon>Enoplea</taxon>
        <taxon>Dorylaimia</taxon>
        <taxon>Dioctophymatida</taxon>
        <taxon>Dioctophymatoidea</taxon>
        <taxon>Soboliphymatidae</taxon>
        <taxon>Soboliphyme</taxon>
    </lineage>
</organism>
<reference evidence="4 5" key="1">
    <citation type="submission" date="2018-11" db="EMBL/GenBank/DDBJ databases">
        <authorList>
            <consortium name="Pathogen Informatics"/>
        </authorList>
    </citation>
    <scope>NUCLEOTIDE SEQUENCE [LARGE SCALE GENOMIC DNA]</scope>
</reference>
<dbReference type="AlphaFoldDB" id="A0A3P8DB20"/>
<dbReference type="Proteomes" id="UP000270296">
    <property type="component" value="Unassembled WGS sequence"/>
</dbReference>
<dbReference type="GO" id="GO:0005737">
    <property type="term" value="C:cytoplasm"/>
    <property type="evidence" value="ECO:0007669"/>
    <property type="project" value="UniProtKB-SubCell"/>
</dbReference>
<keyword evidence="2" id="KW-0963">Cytoplasm</keyword>
<proteinExistence type="predicted"/>
<dbReference type="SMART" id="SM00357">
    <property type="entry name" value="CSP"/>
    <property type="match status" value="1"/>
</dbReference>
<evidence type="ECO:0000259" key="3">
    <source>
        <dbReference type="PROSITE" id="PS51857"/>
    </source>
</evidence>
<dbReference type="Pfam" id="PF00313">
    <property type="entry name" value="CSD"/>
    <property type="match status" value="1"/>
</dbReference>
<dbReference type="GO" id="GO:0005634">
    <property type="term" value="C:nucleus"/>
    <property type="evidence" value="ECO:0007669"/>
    <property type="project" value="TreeGrafter"/>
</dbReference>
<dbReference type="PRINTS" id="PR00050">
    <property type="entry name" value="COLDSHOCK"/>
</dbReference>
<dbReference type="PANTHER" id="PTHR46109:SF1">
    <property type="entry name" value="PROTEIN LIN-28 HOMOLOG"/>
    <property type="match status" value="1"/>
</dbReference>
<evidence type="ECO:0000313" key="4">
    <source>
        <dbReference type="EMBL" id="VDP31008.1"/>
    </source>
</evidence>
<dbReference type="GO" id="GO:0031054">
    <property type="term" value="P:pre-miRNA processing"/>
    <property type="evidence" value="ECO:0007669"/>
    <property type="project" value="TreeGrafter"/>
</dbReference>
<keyword evidence="5" id="KW-1185">Reference proteome</keyword>
<gene>
    <name evidence="4" type="ORF">SBAD_LOCUS10341</name>
</gene>
<dbReference type="PANTHER" id="PTHR46109">
    <property type="entry name" value="PROTEIN LIN-28"/>
    <property type="match status" value="1"/>
</dbReference>
<dbReference type="InterPro" id="IPR002059">
    <property type="entry name" value="CSP_DNA-bd"/>
</dbReference>
<dbReference type="Gene3D" id="2.40.50.140">
    <property type="entry name" value="Nucleic acid-binding proteins"/>
    <property type="match status" value="1"/>
</dbReference>
<dbReference type="InterPro" id="IPR012340">
    <property type="entry name" value="NA-bd_OB-fold"/>
</dbReference>
<name>A0A3P8DB20_9BILA</name>
<sequence>MGISCATADRRVAPAAATSTSQSDIDSGNERVYRGRCKWFNVLKGWGFISPDADVGGRDVFVHQSTLQMPGFRSLDQGEEVEFTVRQADRGCEAVRVTGLNGADCKGSSVHPIGKKKFRLIR</sequence>
<evidence type="ECO:0000256" key="1">
    <source>
        <dbReference type="ARBA" id="ARBA00004496"/>
    </source>
</evidence>
<accession>A0A3P8DB20</accession>
<dbReference type="InterPro" id="IPR011129">
    <property type="entry name" value="CSD"/>
</dbReference>
<feature type="domain" description="CSD" evidence="3">
    <location>
        <begin position="32"/>
        <end position="99"/>
    </location>
</feature>
<evidence type="ECO:0000256" key="2">
    <source>
        <dbReference type="ARBA" id="ARBA00022490"/>
    </source>
</evidence>